<evidence type="ECO:0000256" key="5">
    <source>
        <dbReference type="ARBA" id="ARBA00022692"/>
    </source>
</evidence>
<evidence type="ECO:0000256" key="4">
    <source>
        <dbReference type="ARBA" id="ARBA00022685"/>
    </source>
</evidence>
<comment type="caution">
    <text evidence="11">Lacks conserved residue(s) required for the propagation of feature annotation.</text>
</comment>
<dbReference type="SMART" id="SM00018">
    <property type="entry name" value="PD"/>
    <property type="match status" value="1"/>
</dbReference>
<feature type="domain" description="ZP" evidence="13">
    <location>
        <begin position="112"/>
        <end position="369"/>
    </location>
</feature>
<dbReference type="Gene3D" id="2.60.40.4100">
    <property type="entry name" value="Zona pellucida, ZP-C domain"/>
    <property type="match status" value="1"/>
</dbReference>
<evidence type="ECO:0000256" key="2">
    <source>
        <dbReference type="ARBA" id="ARBA00022475"/>
    </source>
</evidence>
<keyword evidence="9" id="KW-0278">Fertilization</keyword>
<dbReference type="InterPro" id="IPR044913">
    <property type="entry name" value="P_trefoil_dom_sf"/>
</dbReference>
<dbReference type="AlphaFoldDB" id="A0A672YHY2"/>
<evidence type="ECO:0000259" key="13">
    <source>
        <dbReference type="PROSITE" id="PS51034"/>
    </source>
</evidence>
<keyword evidence="6 12" id="KW-1133">Transmembrane helix</keyword>
<dbReference type="PANTHER" id="PTHR23343">
    <property type="entry name" value="ZONA PELLUCIDA SPERM-BINDING PROTEIN"/>
    <property type="match status" value="1"/>
</dbReference>
<dbReference type="InParanoid" id="A0A672YHY2"/>
<dbReference type="Proteomes" id="UP000472271">
    <property type="component" value="Chromosome 8"/>
</dbReference>
<reference evidence="15" key="1">
    <citation type="submission" date="2019-06" db="EMBL/GenBank/DDBJ databases">
        <authorList>
            <consortium name="Wellcome Sanger Institute Data Sharing"/>
        </authorList>
    </citation>
    <scope>NUCLEOTIDE SEQUENCE [LARGE SCALE GENOMIC DNA]</scope>
</reference>
<dbReference type="Pfam" id="PF00100">
    <property type="entry name" value="Zona_pellucida"/>
    <property type="match status" value="1"/>
</dbReference>
<evidence type="ECO:0008006" key="17">
    <source>
        <dbReference type="Google" id="ProtNLM"/>
    </source>
</evidence>
<evidence type="ECO:0000256" key="6">
    <source>
        <dbReference type="ARBA" id="ARBA00022989"/>
    </source>
</evidence>
<dbReference type="InterPro" id="IPR042235">
    <property type="entry name" value="ZP-C_dom"/>
</dbReference>
<proteinExistence type="predicted"/>
<dbReference type="CDD" id="cd00111">
    <property type="entry name" value="Trefoil"/>
    <property type="match status" value="1"/>
</dbReference>
<dbReference type="GO" id="GO:0060468">
    <property type="term" value="P:prevention of polyspermy"/>
    <property type="evidence" value="ECO:0007669"/>
    <property type="project" value="TreeGrafter"/>
</dbReference>
<dbReference type="GO" id="GO:0035804">
    <property type="term" value="F:structural constituent of egg coat"/>
    <property type="evidence" value="ECO:0007669"/>
    <property type="project" value="TreeGrafter"/>
</dbReference>
<accession>A0A672YHY2</accession>
<dbReference type="SUPFAM" id="SSF57492">
    <property type="entry name" value="Trefoil"/>
    <property type="match status" value="1"/>
</dbReference>
<evidence type="ECO:0000256" key="7">
    <source>
        <dbReference type="ARBA" id="ARBA00023136"/>
    </source>
</evidence>
<dbReference type="InterPro" id="IPR000519">
    <property type="entry name" value="P_trefoil_dom"/>
</dbReference>
<dbReference type="InterPro" id="IPR051148">
    <property type="entry name" value="Zona_Pellucida_Domain_gp"/>
</dbReference>
<organism evidence="15 16">
    <name type="scientific">Sphaeramia orbicularis</name>
    <name type="common">orbiculate cardinalfish</name>
    <dbReference type="NCBI Taxonomy" id="375764"/>
    <lineage>
        <taxon>Eukaryota</taxon>
        <taxon>Metazoa</taxon>
        <taxon>Chordata</taxon>
        <taxon>Craniata</taxon>
        <taxon>Vertebrata</taxon>
        <taxon>Euteleostomi</taxon>
        <taxon>Actinopterygii</taxon>
        <taxon>Neopterygii</taxon>
        <taxon>Teleostei</taxon>
        <taxon>Neoteleostei</taxon>
        <taxon>Acanthomorphata</taxon>
        <taxon>Gobiaria</taxon>
        <taxon>Kurtiformes</taxon>
        <taxon>Apogonoidei</taxon>
        <taxon>Apogonidae</taxon>
        <taxon>Apogoninae</taxon>
        <taxon>Sphaeramia</taxon>
    </lineage>
</organism>
<evidence type="ECO:0000256" key="10">
    <source>
        <dbReference type="ARBA" id="ARBA00024183"/>
    </source>
</evidence>
<dbReference type="InterPro" id="IPR001507">
    <property type="entry name" value="ZP_dom"/>
</dbReference>
<dbReference type="GO" id="GO:0035805">
    <property type="term" value="C:egg coat"/>
    <property type="evidence" value="ECO:0007669"/>
    <property type="project" value="UniProtKB-SubCell"/>
</dbReference>
<dbReference type="Pfam" id="PF00088">
    <property type="entry name" value="Trefoil"/>
    <property type="match status" value="1"/>
</dbReference>
<dbReference type="PROSITE" id="PS51034">
    <property type="entry name" value="ZP_2"/>
    <property type="match status" value="1"/>
</dbReference>
<dbReference type="PANTHER" id="PTHR23343:SF117">
    <property type="entry name" value="ZONA PELLUCIDA SPERM-BINDING PROTEIN 4-LIKE ISOFORM X1"/>
    <property type="match status" value="1"/>
</dbReference>
<feature type="disulfide bond" evidence="11">
    <location>
        <begin position="82"/>
        <end position="97"/>
    </location>
</feature>
<feature type="domain" description="P-type" evidence="14">
    <location>
        <begin position="63"/>
        <end position="110"/>
    </location>
</feature>
<keyword evidence="2" id="KW-1003">Cell membrane</keyword>
<evidence type="ECO:0000256" key="9">
    <source>
        <dbReference type="ARBA" id="ARBA00023279"/>
    </source>
</evidence>
<dbReference type="Gene3D" id="4.10.110.10">
    <property type="entry name" value="Spasmolytic Protein, domain 1"/>
    <property type="match status" value="1"/>
</dbReference>
<evidence type="ECO:0000259" key="14">
    <source>
        <dbReference type="PROSITE" id="PS51448"/>
    </source>
</evidence>
<evidence type="ECO:0000256" key="3">
    <source>
        <dbReference type="ARBA" id="ARBA00022530"/>
    </source>
</evidence>
<dbReference type="GO" id="GO:0005886">
    <property type="term" value="C:plasma membrane"/>
    <property type="evidence" value="ECO:0007669"/>
    <property type="project" value="UniProtKB-SubCell"/>
</dbReference>
<feature type="transmembrane region" description="Helical" evidence="12">
    <location>
        <begin position="368"/>
        <end position="387"/>
    </location>
</feature>
<keyword evidence="3" id="KW-0964">Secreted</keyword>
<protein>
    <recommendedName>
        <fullName evidence="17">ZP domain-containing protein</fullName>
    </recommendedName>
</protein>
<evidence type="ECO:0000256" key="1">
    <source>
        <dbReference type="ARBA" id="ARBA00004251"/>
    </source>
</evidence>
<evidence type="ECO:0000313" key="16">
    <source>
        <dbReference type="Proteomes" id="UP000472271"/>
    </source>
</evidence>
<sequence length="408" mass="46746">MSVNVHCVHLHLQHLHVIIMFDSQGSEVVIPLHVQLKGEDRWFRVNISCPLIKRLIQRTRLMPTCEWRQWRNTVPEALRVDCGHPDISSESCYKLKCCYDPGDLTCYYKLNSCSLDGHVVFSVKATDTDPPVDPSRLIVKDRPQCSPVLTTSDTAVFKIGDMDCGARMKVKMWFSFNYKCVLKCHIFVRDILQVECEYNRSDLQHEADIWSFYAVTNPPPAVALGTIRVVLLYASFTSFFSEDQLPVTLPLREVAFVEVSIAQPSPDPTLSLRVRDCFAYPASKHSVWTLLYDGCPNLLDNMRSSVPVDNQGKTNFHSQIRRFDVKIFTFLDPHTGHPSEEEMYFYCLVEICTQDVDCAQKCSILCEYIVSLSGLYVLCYILIFPVLSKHLRVRDKEEKLCLHLVTSS</sequence>
<evidence type="ECO:0000256" key="11">
    <source>
        <dbReference type="PROSITE-ProRule" id="PRU00779"/>
    </source>
</evidence>
<keyword evidence="7 12" id="KW-0472">Membrane</keyword>
<dbReference type="GO" id="GO:0007339">
    <property type="term" value="P:binding of sperm to zona pellucida"/>
    <property type="evidence" value="ECO:0007669"/>
    <property type="project" value="TreeGrafter"/>
</dbReference>
<keyword evidence="3" id="KW-0272">Extracellular matrix</keyword>
<comment type="subcellular location">
    <subcellularLocation>
        <location evidence="1">Cell membrane</location>
        <topology evidence="1">Single-pass type I membrane protein</topology>
    </subcellularLocation>
    <subcellularLocation>
        <location evidence="10">Zona pellucida</location>
    </subcellularLocation>
</comment>
<evidence type="ECO:0000256" key="12">
    <source>
        <dbReference type="SAM" id="Phobius"/>
    </source>
</evidence>
<dbReference type="GO" id="GO:0032190">
    <property type="term" value="F:acrosin binding"/>
    <property type="evidence" value="ECO:0007669"/>
    <property type="project" value="TreeGrafter"/>
</dbReference>
<name>A0A672YHY2_9TELE</name>
<keyword evidence="16" id="KW-1185">Reference proteome</keyword>
<dbReference type="SMART" id="SM00241">
    <property type="entry name" value="ZP"/>
    <property type="match status" value="1"/>
</dbReference>
<dbReference type="InterPro" id="IPR055355">
    <property type="entry name" value="ZP-C"/>
</dbReference>
<dbReference type="PROSITE" id="PS51448">
    <property type="entry name" value="P_TREFOIL_2"/>
    <property type="match status" value="1"/>
</dbReference>
<keyword evidence="5 12" id="KW-0812">Transmembrane</keyword>
<keyword evidence="8 11" id="KW-1015">Disulfide bond</keyword>
<reference evidence="15" key="3">
    <citation type="submission" date="2025-09" db="UniProtKB">
        <authorList>
            <consortium name="Ensembl"/>
        </authorList>
    </citation>
    <scope>IDENTIFICATION</scope>
</reference>
<reference evidence="15" key="2">
    <citation type="submission" date="2025-08" db="UniProtKB">
        <authorList>
            <consortium name="Ensembl"/>
        </authorList>
    </citation>
    <scope>IDENTIFICATION</scope>
</reference>
<keyword evidence="4" id="KW-0165">Cleavage on pair of basic residues</keyword>
<dbReference type="Ensembl" id="ENSSORT00005004294.1">
    <property type="protein sequence ID" value="ENSSORP00005004171.1"/>
    <property type="gene ID" value="ENSSORG00005002290.1"/>
</dbReference>
<evidence type="ECO:0000313" key="15">
    <source>
        <dbReference type="Ensembl" id="ENSSORP00005004171.1"/>
    </source>
</evidence>
<evidence type="ECO:0000256" key="8">
    <source>
        <dbReference type="ARBA" id="ARBA00023157"/>
    </source>
</evidence>